<dbReference type="InterPro" id="IPR008927">
    <property type="entry name" value="6-PGluconate_DH-like_C_sf"/>
</dbReference>
<keyword evidence="5 7" id="KW-0520">NAD</keyword>
<organism evidence="12 13">
    <name type="scientific">Streptomyces mobaraensis (strain ATCC 29032 / DSM 40847 / JCM 4168 / NBRC 13819 / NCIMB 11159 / IPCR 16-22)</name>
    <dbReference type="NCBI Taxonomy" id="1223523"/>
    <lineage>
        <taxon>Bacteria</taxon>
        <taxon>Bacillati</taxon>
        <taxon>Actinomycetota</taxon>
        <taxon>Actinomycetes</taxon>
        <taxon>Kitasatosporales</taxon>
        <taxon>Streptomycetaceae</taxon>
        <taxon>Streptomyces</taxon>
    </lineage>
</organism>
<dbReference type="eggNOG" id="COG1004">
    <property type="taxonomic scope" value="Bacteria"/>
</dbReference>
<dbReference type="InterPro" id="IPR028357">
    <property type="entry name" value="UDPglc_DH_bac"/>
</dbReference>
<dbReference type="PATRIC" id="fig|1223523.3.peg.6370"/>
<dbReference type="Pfam" id="PF00984">
    <property type="entry name" value="UDPG_MGDP_dh"/>
    <property type="match status" value="1"/>
</dbReference>
<sequence length="446" mass="47821">MAPKITVIGTGYLGATHAAAMAELGFEVLGLDVVPEKVEMLARAEVPMYEPGLEDLLRKHVAGLEGSSGRLRFTTSWEEVGEFGDVHFICVNTPQKHGEYACDMSYVDAAVASLAPRLNRPALVVGKSTVPVGSAARLARKLAELAPAGEEVELAWNPEFLREGFAVQDTLHPDRIVVGVEGERAEKVLREVYATPIGEGSPFVVTDYPTAELVKTAANSFLATKISFINAMAEVCEAADGDVAKLAEAIGHDERIGKKFLRAGIGFGGGCLPKDIRAFMARAGELGADQALTFLREVDSINMRRRGHMVELAREAVGGGFLGRRVAVLGATFKPDSDDVRDSPALNVAGQIHLQGGQVTVYDPKGMENARRVFPTLGYAASASEACRGAHVVLHLTEWAEFRELDPAALREVVASPQILDGRNALHAGAWRAAGWTFRAMGRPRA</sequence>
<accession>M3AS95</accession>
<feature type="binding site" evidence="10">
    <location>
        <position position="93"/>
    </location>
    <ligand>
        <name>NAD(+)</name>
        <dbReference type="ChEBI" id="CHEBI:57540"/>
    </ligand>
</feature>
<dbReference type="Pfam" id="PF03721">
    <property type="entry name" value="UDPG_MGDP_dh_N"/>
    <property type="match status" value="1"/>
</dbReference>
<comment type="catalytic activity">
    <reaction evidence="6 7">
        <text>UDP-alpha-D-glucose + 2 NAD(+) + H2O = UDP-alpha-D-glucuronate + 2 NADH + 3 H(+)</text>
        <dbReference type="Rhea" id="RHEA:23596"/>
        <dbReference type="ChEBI" id="CHEBI:15377"/>
        <dbReference type="ChEBI" id="CHEBI:15378"/>
        <dbReference type="ChEBI" id="CHEBI:57540"/>
        <dbReference type="ChEBI" id="CHEBI:57945"/>
        <dbReference type="ChEBI" id="CHEBI:58052"/>
        <dbReference type="ChEBI" id="CHEBI:58885"/>
        <dbReference type="EC" id="1.1.1.22"/>
    </reaction>
</comment>
<comment type="similarity">
    <text evidence="2 7">Belongs to the UDP-glucose/GDP-mannose dehydrogenase family.</text>
</comment>
<dbReference type="EC" id="1.1.1.22" evidence="3 7"/>
<reference evidence="12 13" key="1">
    <citation type="journal article" date="2013" name="Genome Announc.">
        <title>Whole-Genome Shotgun Assembly and Analysis of the Genome of Streptomyces mobaraensis DSM 40847, a Strain for Industrial Production of Microbial Transglutaminase.</title>
        <authorList>
            <person name="Yang H."/>
            <person name="He T."/>
            <person name="Wu W."/>
            <person name="Zhu W."/>
            <person name="Lu B."/>
            <person name="Sun W."/>
        </authorList>
    </citation>
    <scope>NUCLEOTIDE SEQUENCE [LARGE SCALE GENOMIC DNA]</scope>
    <source>
        <strain evidence="12 13">DSM 40847</strain>
    </source>
</reference>
<dbReference type="SUPFAM" id="SSF52413">
    <property type="entry name" value="UDP-glucose/GDP-mannose dehydrogenase C-terminal domain"/>
    <property type="match status" value="1"/>
</dbReference>
<evidence type="ECO:0000256" key="6">
    <source>
        <dbReference type="ARBA" id="ARBA00047473"/>
    </source>
</evidence>
<dbReference type="RefSeq" id="WP_004955759.1">
    <property type="nucleotide sequence ID" value="NZ_AORZ01000212.1"/>
</dbReference>
<feature type="binding site" evidence="9">
    <location>
        <begin position="260"/>
        <end position="264"/>
    </location>
    <ligand>
        <name>substrate</name>
    </ligand>
</feature>
<evidence type="ECO:0000256" key="10">
    <source>
        <dbReference type="PIRSR" id="PIRSR500134-3"/>
    </source>
</evidence>
<dbReference type="InterPro" id="IPR014027">
    <property type="entry name" value="UDP-Glc/GDP-Man_DH_C"/>
</dbReference>
<evidence type="ECO:0000256" key="5">
    <source>
        <dbReference type="ARBA" id="ARBA00023027"/>
    </source>
</evidence>
<dbReference type="GO" id="GO:0051287">
    <property type="term" value="F:NAD binding"/>
    <property type="evidence" value="ECO:0007669"/>
    <property type="project" value="InterPro"/>
</dbReference>
<feature type="domain" description="UDP-glucose/GDP-mannose dehydrogenase C-terminal" evidence="11">
    <location>
        <begin position="327"/>
        <end position="428"/>
    </location>
</feature>
<dbReference type="Pfam" id="PF03720">
    <property type="entry name" value="UDPG_MGDP_dh_C"/>
    <property type="match status" value="1"/>
</dbReference>
<dbReference type="Proteomes" id="UP000011740">
    <property type="component" value="Unassembled WGS sequence"/>
</dbReference>
<evidence type="ECO:0000256" key="9">
    <source>
        <dbReference type="PIRSR" id="PIRSR500134-2"/>
    </source>
</evidence>
<dbReference type="PIRSF" id="PIRSF500134">
    <property type="entry name" value="UDPglc_DH_bac"/>
    <property type="match status" value="1"/>
</dbReference>
<feature type="active site" description="Nucleophile" evidence="8">
    <location>
        <position position="271"/>
    </location>
</feature>
<evidence type="ECO:0000259" key="11">
    <source>
        <dbReference type="SMART" id="SM00984"/>
    </source>
</evidence>
<evidence type="ECO:0000256" key="3">
    <source>
        <dbReference type="ARBA" id="ARBA00012954"/>
    </source>
</evidence>
<dbReference type="PANTHER" id="PTHR43750">
    <property type="entry name" value="UDP-GLUCOSE 6-DEHYDROGENASE TUAD"/>
    <property type="match status" value="1"/>
</dbReference>
<evidence type="ECO:0000313" key="12">
    <source>
        <dbReference type="EMBL" id="EME96442.1"/>
    </source>
</evidence>
<feature type="binding site" evidence="10">
    <location>
        <position position="129"/>
    </location>
    <ligand>
        <name>NAD(+)</name>
        <dbReference type="ChEBI" id="CHEBI:57540"/>
    </ligand>
</feature>
<dbReference type="SUPFAM" id="SSF51735">
    <property type="entry name" value="NAD(P)-binding Rossmann-fold domains"/>
    <property type="match status" value="1"/>
</dbReference>
<dbReference type="GO" id="GO:0006065">
    <property type="term" value="P:UDP-glucuronate biosynthetic process"/>
    <property type="evidence" value="ECO:0007669"/>
    <property type="project" value="UniProtKB-UniPathway"/>
</dbReference>
<evidence type="ECO:0000256" key="7">
    <source>
        <dbReference type="PIRNR" id="PIRNR000124"/>
    </source>
</evidence>
<dbReference type="SMART" id="SM00984">
    <property type="entry name" value="UDPG_MGDP_dh_C"/>
    <property type="match status" value="1"/>
</dbReference>
<evidence type="ECO:0000256" key="8">
    <source>
        <dbReference type="PIRSR" id="PIRSR500134-1"/>
    </source>
</evidence>
<dbReference type="InterPro" id="IPR036220">
    <property type="entry name" value="UDP-Glc/GDP-Man_DH_C_sf"/>
</dbReference>
<keyword evidence="4 7" id="KW-0560">Oxidoreductase</keyword>
<name>M3AS95_STRM1</name>
<feature type="binding site" evidence="10">
    <location>
        <position position="32"/>
    </location>
    <ligand>
        <name>NAD(+)</name>
        <dbReference type="ChEBI" id="CHEBI:57540"/>
    </ligand>
</feature>
<dbReference type="PIRSF" id="PIRSF000124">
    <property type="entry name" value="UDPglc_GDPman_dh"/>
    <property type="match status" value="1"/>
</dbReference>
<proteinExistence type="inferred from homology"/>
<feature type="binding site" evidence="9">
    <location>
        <position position="215"/>
    </location>
    <ligand>
        <name>substrate</name>
    </ligand>
</feature>
<protein>
    <recommendedName>
        <fullName evidence="3 7">UDP-glucose 6-dehydrogenase</fullName>
        <ecNumber evidence="3 7">1.1.1.22</ecNumber>
    </recommendedName>
</protein>
<feature type="binding site" evidence="10">
    <location>
        <position position="341"/>
    </location>
    <ligand>
        <name>NAD(+)</name>
        <dbReference type="ChEBI" id="CHEBI:57540"/>
    </ligand>
</feature>
<evidence type="ECO:0000256" key="2">
    <source>
        <dbReference type="ARBA" id="ARBA00006601"/>
    </source>
</evidence>
<dbReference type="InterPro" id="IPR036291">
    <property type="entry name" value="NAD(P)-bd_dom_sf"/>
</dbReference>
<dbReference type="EMBL" id="AORZ01000212">
    <property type="protein sequence ID" value="EME96442.1"/>
    <property type="molecule type" value="Genomic_DNA"/>
</dbReference>
<dbReference type="GO" id="GO:0003979">
    <property type="term" value="F:UDP-glucose 6-dehydrogenase activity"/>
    <property type="evidence" value="ECO:0007669"/>
    <property type="project" value="UniProtKB-EC"/>
</dbReference>
<dbReference type="Gene3D" id="1.20.5.100">
    <property type="entry name" value="Cytochrome c1, transmembrane anchor, C-terminal"/>
    <property type="match status" value="1"/>
</dbReference>
<dbReference type="STRING" id="1223523.H340_31453"/>
<feature type="binding site" evidence="10">
    <location>
        <position position="163"/>
    </location>
    <ligand>
        <name>NAD(+)</name>
        <dbReference type="ChEBI" id="CHEBI:57540"/>
    </ligand>
</feature>
<dbReference type="InterPro" id="IPR017476">
    <property type="entry name" value="UDP-Glc/GDP-Man"/>
</dbReference>
<dbReference type="InterPro" id="IPR014026">
    <property type="entry name" value="UDP-Glc/GDP-Man_DH_dimer"/>
</dbReference>
<dbReference type="SUPFAM" id="SSF48179">
    <property type="entry name" value="6-phosphogluconate dehydrogenase C-terminal domain-like"/>
    <property type="match status" value="1"/>
</dbReference>
<dbReference type="UniPathway" id="UPA00038">
    <property type="reaction ID" value="UER00491"/>
</dbReference>
<dbReference type="PANTHER" id="PTHR43750:SF3">
    <property type="entry name" value="UDP-GLUCOSE 6-DEHYDROGENASE TUAD"/>
    <property type="match status" value="1"/>
</dbReference>
<evidence type="ECO:0000256" key="1">
    <source>
        <dbReference type="ARBA" id="ARBA00004701"/>
    </source>
</evidence>
<dbReference type="NCBIfam" id="TIGR03026">
    <property type="entry name" value="NDP-sugDHase"/>
    <property type="match status" value="1"/>
</dbReference>
<dbReference type="InterPro" id="IPR001732">
    <property type="entry name" value="UDP-Glc/GDP-Man_DH_N"/>
</dbReference>
<feature type="binding site" evidence="9">
    <location>
        <begin position="160"/>
        <end position="163"/>
    </location>
    <ligand>
        <name>substrate</name>
    </ligand>
</feature>
<feature type="binding site" evidence="9">
    <location>
        <position position="268"/>
    </location>
    <ligand>
        <name>substrate</name>
    </ligand>
</feature>
<feature type="binding site" evidence="10">
    <location>
        <position position="37"/>
    </location>
    <ligand>
        <name>NAD(+)</name>
        <dbReference type="ChEBI" id="CHEBI:57540"/>
    </ligand>
</feature>
<dbReference type="Gene3D" id="3.40.50.720">
    <property type="entry name" value="NAD(P)-binding Rossmann-like Domain"/>
    <property type="match status" value="2"/>
</dbReference>
<dbReference type="GO" id="GO:0000271">
    <property type="term" value="P:polysaccharide biosynthetic process"/>
    <property type="evidence" value="ECO:0007669"/>
    <property type="project" value="InterPro"/>
</dbReference>
<dbReference type="AlphaFoldDB" id="M3AS95"/>
<gene>
    <name evidence="12" type="ORF">H340_31453</name>
</gene>
<comment type="caution">
    <text evidence="12">The sequence shown here is derived from an EMBL/GenBank/DDBJ whole genome shotgun (WGS) entry which is preliminary data.</text>
</comment>
<comment type="pathway">
    <text evidence="1">Nucleotide-sugar biosynthesis; UDP-alpha-D-glucuronate biosynthesis; UDP-alpha-D-glucuronate from UDP-alpha-D-glucose: step 1/1.</text>
</comment>
<feature type="binding site" evidence="9">
    <location>
        <position position="334"/>
    </location>
    <ligand>
        <name>substrate</name>
    </ligand>
</feature>
<feature type="binding site" evidence="10">
    <location>
        <position position="274"/>
    </location>
    <ligand>
        <name>NAD(+)</name>
        <dbReference type="ChEBI" id="CHEBI:57540"/>
    </ligand>
</feature>
<evidence type="ECO:0000313" key="13">
    <source>
        <dbReference type="Proteomes" id="UP000011740"/>
    </source>
</evidence>
<evidence type="ECO:0000256" key="4">
    <source>
        <dbReference type="ARBA" id="ARBA00023002"/>
    </source>
</evidence>